<dbReference type="Proteomes" id="UP000682134">
    <property type="component" value="Unassembled WGS sequence"/>
</dbReference>
<keyword evidence="1" id="KW-0812">Transmembrane</keyword>
<sequence>MQFFVQWISNIIVFILVASLVMMLIPNSSLAKYVKFVASLLLIVMMLQPIFQIFKVNIKDVLGTYQSKTLQADGSIKNEINNKKKDIEATERAYILNQMAVQMKKSVEKSFSKEFKQQIDTVSLEVDEKKSSINSPSDVSKVIVTIGKNQSQSNDVQPVQEVSINSSEPTEMDSNKQLKNDIRQFLAIKWQLDEKQIDIQLEGGE</sequence>
<feature type="transmembrane region" description="Helical" evidence="1">
    <location>
        <begin position="33"/>
        <end position="51"/>
    </location>
</feature>
<name>A0A940NKX2_9BACI</name>
<dbReference type="AlphaFoldDB" id="A0A940NKX2"/>
<dbReference type="Pfam" id="PF09581">
    <property type="entry name" value="Spore_III_AF"/>
    <property type="match status" value="1"/>
</dbReference>
<evidence type="ECO:0000256" key="1">
    <source>
        <dbReference type="SAM" id="Phobius"/>
    </source>
</evidence>
<dbReference type="RefSeq" id="WP_209402899.1">
    <property type="nucleotide sequence ID" value="NZ_JAGIYQ010000002.1"/>
</dbReference>
<evidence type="ECO:0000313" key="3">
    <source>
        <dbReference type="Proteomes" id="UP000682134"/>
    </source>
</evidence>
<keyword evidence="1" id="KW-1133">Transmembrane helix</keyword>
<protein>
    <submittedName>
        <fullName evidence="2">Stage III sporulation protein AF</fullName>
    </submittedName>
</protein>
<accession>A0A940NKX2</accession>
<evidence type="ECO:0000313" key="2">
    <source>
        <dbReference type="EMBL" id="MBP0724416.1"/>
    </source>
</evidence>
<gene>
    <name evidence="2" type="primary">spoIIIAF</name>
    <name evidence="2" type="ORF">J5Y03_04345</name>
</gene>
<dbReference type="InterPro" id="IPR014245">
    <property type="entry name" value="Spore_III_AF"/>
</dbReference>
<keyword evidence="1" id="KW-0472">Membrane</keyword>
<reference evidence="2" key="1">
    <citation type="submission" date="2021-04" db="EMBL/GenBank/DDBJ databases">
        <title>Genome seq and assembly of Bacillus sp.</title>
        <authorList>
            <person name="Chhetri G."/>
        </authorList>
    </citation>
    <scope>NUCLEOTIDE SEQUENCE</scope>
    <source>
        <strain evidence="2">RG28</strain>
    </source>
</reference>
<dbReference type="EMBL" id="JAGIYQ010000002">
    <property type="protein sequence ID" value="MBP0724416.1"/>
    <property type="molecule type" value="Genomic_DNA"/>
</dbReference>
<organism evidence="2 3">
    <name type="scientific">Gottfriedia endophytica</name>
    <dbReference type="NCBI Taxonomy" id="2820819"/>
    <lineage>
        <taxon>Bacteria</taxon>
        <taxon>Bacillati</taxon>
        <taxon>Bacillota</taxon>
        <taxon>Bacilli</taxon>
        <taxon>Bacillales</taxon>
        <taxon>Bacillaceae</taxon>
        <taxon>Gottfriedia</taxon>
    </lineage>
</organism>
<feature type="transmembrane region" description="Helical" evidence="1">
    <location>
        <begin position="6"/>
        <end position="26"/>
    </location>
</feature>
<dbReference type="NCBIfam" id="TIGR02896">
    <property type="entry name" value="spore_III_AF"/>
    <property type="match status" value="1"/>
</dbReference>
<comment type="caution">
    <text evidence="2">The sequence shown here is derived from an EMBL/GenBank/DDBJ whole genome shotgun (WGS) entry which is preliminary data.</text>
</comment>
<keyword evidence="3" id="KW-1185">Reference proteome</keyword>
<proteinExistence type="predicted"/>